<protein>
    <recommendedName>
        <fullName evidence="4">Secreted protein</fullName>
    </recommendedName>
</protein>
<dbReference type="EMBL" id="ML996116">
    <property type="protein sequence ID" value="KAF2737479.1"/>
    <property type="molecule type" value="Genomic_DNA"/>
</dbReference>
<evidence type="ECO:0000313" key="3">
    <source>
        <dbReference type="Proteomes" id="UP000799444"/>
    </source>
</evidence>
<comment type="caution">
    <text evidence="2">The sequence shown here is derived from an EMBL/GenBank/DDBJ whole genome shotgun (WGS) entry which is preliminary data.</text>
</comment>
<accession>A0A9P4R6A6</accession>
<name>A0A9P4R6A6_9PLEO</name>
<reference evidence="2" key="1">
    <citation type="journal article" date="2020" name="Stud. Mycol.">
        <title>101 Dothideomycetes genomes: a test case for predicting lifestyles and emergence of pathogens.</title>
        <authorList>
            <person name="Haridas S."/>
            <person name="Albert R."/>
            <person name="Binder M."/>
            <person name="Bloem J."/>
            <person name="Labutti K."/>
            <person name="Salamov A."/>
            <person name="Andreopoulos B."/>
            <person name="Baker S."/>
            <person name="Barry K."/>
            <person name="Bills G."/>
            <person name="Bluhm B."/>
            <person name="Cannon C."/>
            <person name="Castanera R."/>
            <person name="Culley D."/>
            <person name="Daum C."/>
            <person name="Ezra D."/>
            <person name="Gonzalez J."/>
            <person name="Henrissat B."/>
            <person name="Kuo A."/>
            <person name="Liang C."/>
            <person name="Lipzen A."/>
            <person name="Lutzoni F."/>
            <person name="Magnuson J."/>
            <person name="Mondo S."/>
            <person name="Nolan M."/>
            <person name="Ohm R."/>
            <person name="Pangilinan J."/>
            <person name="Park H.-J."/>
            <person name="Ramirez L."/>
            <person name="Alfaro M."/>
            <person name="Sun H."/>
            <person name="Tritt A."/>
            <person name="Yoshinaga Y."/>
            <person name="Zwiers L.-H."/>
            <person name="Turgeon B."/>
            <person name="Goodwin S."/>
            <person name="Spatafora J."/>
            <person name="Crous P."/>
            <person name="Grigoriev I."/>
        </authorList>
    </citation>
    <scope>NUCLEOTIDE SEQUENCE</scope>
    <source>
        <strain evidence="2">CBS 125425</strain>
    </source>
</reference>
<dbReference type="OrthoDB" id="3753180at2759"/>
<evidence type="ECO:0000256" key="1">
    <source>
        <dbReference type="SAM" id="SignalP"/>
    </source>
</evidence>
<feature type="signal peptide" evidence="1">
    <location>
        <begin position="1"/>
        <end position="23"/>
    </location>
</feature>
<keyword evidence="3" id="KW-1185">Reference proteome</keyword>
<evidence type="ECO:0000313" key="2">
    <source>
        <dbReference type="EMBL" id="KAF2737479.1"/>
    </source>
</evidence>
<organism evidence="2 3">
    <name type="scientific">Polyplosphaeria fusca</name>
    <dbReference type="NCBI Taxonomy" id="682080"/>
    <lineage>
        <taxon>Eukaryota</taxon>
        <taxon>Fungi</taxon>
        <taxon>Dikarya</taxon>
        <taxon>Ascomycota</taxon>
        <taxon>Pezizomycotina</taxon>
        <taxon>Dothideomycetes</taxon>
        <taxon>Pleosporomycetidae</taxon>
        <taxon>Pleosporales</taxon>
        <taxon>Tetraplosphaeriaceae</taxon>
        <taxon>Polyplosphaeria</taxon>
    </lineage>
</organism>
<sequence>MHTSLNLAVISFAALSVAYPADTQPPTWSAAPGSTVTCSDSDKVLSFMQGPYDVKGLVTDVCANLISPCLYKDKYPNIVCTQEMKEDWPITAPKTIDLYPNILLAGNKVGNKWALKFGLTPSPEQTDPVTWTKNDCEGYLTNMFTKNASDSDDTRAGCVNDSGSPGVGSVTIGGATTLKGTKIDISFVERTAISSTTISIPTSTATAS</sequence>
<dbReference type="Proteomes" id="UP000799444">
    <property type="component" value="Unassembled WGS sequence"/>
</dbReference>
<evidence type="ECO:0008006" key="4">
    <source>
        <dbReference type="Google" id="ProtNLM"/>
    </source>
</evidence>
<feature type="chain" id="PRO_5040305930" description="Secreted protein" evidence="1">
    <location>
        <begin position="24"/>
        <end position="208"/>
    </location>
</feature>
<proteinExistence type="predicted"/>
<gene>
    <name evidence="2" type="ORF">EJ04DRAFT_118906</name>
</gene>
<keyword evidence="1" id="KW-0732">Signal</keyword>
<dbReference type="AlphaFoldDB" id="A0A9P4R6A6"/>